<keyword evidence="8 10" id="KW-1133">Transmembrane helix</keyword>
<evidence type="ECO:0000256" key="5">
    <source>
        <dbReference type="ARBA" id="ARBA00022519"/>
    </source>
</evidence>
<dbReference type="PRINTS" id="PR01374">
    <property type="entry name" value="TONBPROTEIN"/>
</dbReference>
<evidence type="ECO:0000256" key="8">
    <source>
        <dbReference type="ARBA" id="ARBA00022989"/>
    </source>
</evidence>
<evidence type="ECO:0000256" key="2">
    <source>
        <dbReference type="ARBA" id="ARBA00006555"/>
    </source>
</evidence>
<keyword evidence="3" id="KW-0813">Transport</keyword>
<sequence>MKRLQKNRIDLIEQYLRASKLDPGLMPEILDHMACEAEEGLWDGKPFEQIYHELLDNADRQVLLNLSVDHKNLLAMEKSMNDIVFEGRNKLYGAYDLRKNYGQTMQRSVIMGVTIFLLMVMLPNLYARLVPEKKPGDVAFVVEVAPVDIKLEETQKPKEPEPTPAQKTVRSVNLEVVPDDRVKVEHMPPTVDDLAKAQPGEFTAEGVEGLDIVPPPVAVMPGNGHDAFVPFEPKKEEVFSFAEQAPEYRGGTAAMGDFFRKNLRYPAQAAKAGIEGKVFVEFTVGSDGKVENVSAIKGIGFGCDEEAVRVVKLMQNWMPGKQSGVPVKVRFTLPIAFQLN</sequence>
<gene>
    <name evidence="12" type="ORF">HWI92_12265</name>
</gene>
<dbReference type="PANTHER" id="PTHR33446">
    <property type="entry name" value="PROTEIN TONB-RELATED"/>
    <property type="match status" value="1"/>
</dbReference>
<evidence type="ECO:0000256" key="3">
    <source>
        <dbReference type="ARBA" id="ARBA00022448"/>
    </source>
</evidence>
<dbReference type="NCBIfam" id="TIGR01352">
    <property type="entry name" value="tonB_Cterm"/>
    <property type="match status" value="1"/>
</dbReference>
<comment type="subcellular location">
    <subcellularLocation>
        <location evidence="1">Cell inner membrane</location>
        <topology evidence="1">Single-pass membrane protein</topology>
        <orientation evidence="1">Periplasmic side</orientation>
    </subcellularLocation>
</comment>
<dbReference type="Proteomes" id="UP000612680">
    <property type="component" value="Chromosome"/>
</dbReference>
<evidence type="ECO:0000256" key="7">
    <source>
        <dbReference type="ARBA" id="ARBA00022927"/>
    </source>
</evidence>
<evidence type="ECO:0000256" key="1">
    <source>
        <dbReference type="ARBA" id="ARBA00004383"/>
    </source>
</evidence>
<evidence type="ECO:0000259" key="11">
    <source>
        <dbReference type="PROSITE" id="PS52015"/>
    </source>
</evidence>
<keyword evidence="4" id="KW-1003">Cell membrane</keyword>
<evidence type="ECO:0000313" key="13">
    <source>
        <dbReference type="Proteomes" id="UP000612680"/>
    </source>
</evidence>
<dbReference type="PROSITE" id="PS52015">
    <property type="entry name" value="TONB_CTD"/>
    <property type="match status" value="1"/>
</dbReference>
<evidence type="ECO:0000313" key="12">
    <source>
        <dbReference type="EMBL" id="QRR01623.1"/>
    </source>
</evidence>
<dbReference type="SUPFAM" id="SSF74653">
    <property type="entry name" value="TolA/TonB C-terminal domain"/>
    <property type="match status" value="1"/>
</dbReference>
<dbReference type="PANTHER" id="PTHR33446:SF2">
    <property type="entry name" value="PROTEIN TONB"/>
    <property type="match status" value="1"/>
</dbReference>
<keyword evidence="6 10" id="KW-0812">Transmembrane</keyword>
<dbReference type="Gene3D" id="3.30.1150.10">
    <property type="match status" value="1"/>
</dbReference>
<dbReference type="EMBL" id="CP056775">
    <property type="protein sequence ID" value="QRR01623.1"/>
    <property type="molecule type" value="Genomic_DNA"/>
</dbReference>
<organism evidence="12 13">
    <name type="scientific">Dyadobacter sandarakinus</name>
    <dbReference type="NCBI Taxonomy" id="2747268"/>
    <lineage>
        <taxon>Bacteria</taxon>
        <taxon>Pseudomonadati</taxon>
        <taxon>Bacteroidota</taxon>
        <taxon>Cytophagia</taxon>
        <taxon>Cytophagales</taxon>
        <taxon>Spirosomataceae</taxon>
        <taxon>Dyadobacter</taxon>
    </lineage>
</organism>
<reference evidence="12 13" key="1">
    <citation type="submission" date="2020-06" db="EMBL/GenBank/DDBJ databases">
        <title>Dyadobacter sandarakinus sp. nov., isolated from the soil of the Arctic Yellow River Station.</title>
        <authorList>
            <person name="Zhang Y."/>
            <person name="Peng F."/>
        </authorList>
    </citation>
    <scope>NUCLEOTIDE SEQUENCE [LARGE SCALE GENOMIC DNA]</scope>
    <source>
        <strain evidence="12 13">Q3-56</strain>
    </source>
</reference>
<dbReference type="InterPro" id="IPR051045">
    <property type="entry name" value="TonB-dependent_transducer"/>
</dbReference>
<evidence type="ECO:0000256" key="9">
    <source>
        <dbReference type="ARBA" id="ARBA00023136"/>
    </source>
</evidence>
<dbReference type="InterPro" id="IPR003538">
    <property type="entry name" value="TonB"/>
</dbReference>
<accession>A0ABX7I8X5</accession>
<dbReference type="InterPro" id="IPR006260">
    <property type="entry name" value="TonB/TolA_C"/>
</dbReference>
<proteinExistence type="inferred from homology"/>
<name>A0ABX7I8X5_9BACT</name>
<protein>
    <submittedName>
        <fullName evidence="12">Energy transducer TonB</fullName>
    </submittedName>
</protein>
<evidence type="ECO:0000256" key="10">
    <source>
        <dbReference type="SAM" id="Phobius"/>
    </source>
</evidence>
<keyword evidence="5" id="KW-0997">Cell inner membrane</keyword>
<dbReference type="InterPro" id="IPR037682">
    <property type="entry name" value="TonB_C"/>
</dbReference>
<feature type="domain" description="TonB C-terminal" evidence="11">
    <location>
        <begin position="250"/>
        <end position="340"/>
    </location>
</feature>
<feature type="transmembrane region" description="Helical" evidence="10">
    <location>
        <begin position="108"/>
        <end position="126"/>
    </location>
</feature>
<comment type="similarity">
    <text evidence="2">Belongs to the TonB family.</text>
</comment>
<keyword evidence="13" id="KW-1185">Reference proteome</keyword>
<dbReference type="RefSeq" id="WP_204655378.1">
    <property type="nucleotide sequence ID" value="NZ_CP056775.1"/>
</dbReference>
<evidence type="ECO:0000256" key="4">
    <source>
        <dbReference type="ARBA" id="ARBA00022475"/>
    </source>
</evidence>
<evidence type="ECO:0000256" key="6">
    <source>
        <dbReference type="ARBA" id="ARBA00022692"/>
    </source>
</evidence>
<keyword evidence="9 10" id="KW-0472">Membrane</keyword>
<dbReference type="Pfam" id="PF03544">
    <property type="entry name" value="TonB_C"/>
    <property type="match status" value="1"/>
</dbReference>
<keyword evidence="7" id="KW-0653">Protein transport</keyword>